<dbReference type="Gene3D" id="3.90.228.20">
    <property type="match status" value="1"/>
</dbReference>
<feature type="binding site" evidence="10">
    <location>
        <position position="265"/>
    </location>
    <ligand>
        <name>Mn(2+)</name>
        <dbReference type="ChEBI" id="CHEBI:29035"/>
    </ligand>
</feature>
<gene>
    <name evidence="10" type="primary">pckA</name>
    <name evidence="11" type="ORF">GGP83_002033</name>
</gene>
<evidence type="ECO:0000256" key="4">
    <source>
        <dbReference type="ARBA" id="ARBA00022432"/>
    </source>
</evidence>
<dbReference type="Proteomes" id="UP001155010">
    <property type="component" value="Unassembled WGS sequence"/>
</dbReference>
<feature type="binding site" evidence="10">
    <location>
        <begin position="244"/>
        <end position="252"/>
    </location>
    <ligand>
        <name>ATP</name>
        <dbReference type="ChEBI" id="CHEBI:30616"/>
    </ligand>
</feature>
<dbReference type="SUPFAM" id="SSF68923">
    <property type="entry name" value="PEP carboxykinase N-terminal domain"/>
    <property type="match status" value="1"/>
</dbReference>
<keyword evidence="5 10" id="KW-0547">Nucleotide-binding</keyword>
<feature type="binding site" evidence="10">
    <location>
        <position position="209"/>
    </location>
    <ligand>
        <name>Mn(2+)</name>
        <dbReference type="ChEBI" id="CHEBI:29035"/>
    </ligand>
</feature>
<accession>A0A9X2U9E1</accession>
<feature type="binding site" evidence="10">
    <location>
        <position position="209"/>
    </location>
    <ligand>
        <name>substrate</name>
    </ligand>
</feature>
<dbReference type="InterPro" id="IPR015994">
    <property type="entry name" value="PEPCK_ATP_CS"/>
</dbReference>
<evidence type="ECO:0000256" key="1">
    <source>
        <dbReference type="ARBA" id="ARBA00004742"/>
    </source>
</evidence>
<feature type="binding site" evidence="10">
    <location>
        <position position="203"/>
    </location>
    <ligand>
        <name>substrate</name>
    </ligand>
</feature>
<evidence type="ECO:0000256" key="5">
    <source>
        <dbReference type="ARBA" id="ARBA00022741"/>
    </source>
</evidence>
<feature type="binding site" evidence="10">
    <location>
        <position position="209"/>
    </location>
    <ligand>
        <name>ATP</name>
        <dbReference type="ChEBI" id="CHEBI:30616"/>
    </ligand>
</feature>
<evidence type="ECO:0000313" key="12">
    <source>
        <dbReference type="Proteomes" id="UP001155010"/>
    </source>
</evidence>
<comment type="similarity">
    <text evidence="2 10">Belongs to the phosphoenolpyruvate carboxykinase (ATP) family.</text>
</comment>
<feature type="binding site" evidence="10">
    <location>
        <position position="228"/>
    </location>
    <ligand>
        <name>Mn(2+)</name>
        <dbReference type="ChEBI" id="CHEBI:29035"/>
    </ligand>
</feature>
<evidence type="ECO:0000313" key="11">
    <source>
        <dbReference type="EMBL" id="MCS3952077.1"/>
    </source>
</evidence>
<keyword evidence="8 10" id="KW-0456">Lyase</keyword>
<feature type="binding site" evidence="10">
    <location>
        <position position="68"/>
    </location>
    <ligand>
        <name>substrate</name>
    </ligand>
</feature>
<dbReference type="InterPro" id="IPR008210">
    <property type="entry name" value="PEP_carboxykinase_N"/>
</dbReference>
<evidence type="ECO:0000256" key="8">
    <source>
        <dbReference type="ARBA" id="ARBA00023239"/>
    </source>
</evidence>
<keyword evidence="10" id="KW-0464">Manganese</keyword>
<keyword evidence="7 10" id="KW-0067">ATP-binding</keyword>
<dbReference type="PANTHER" id="PTHR30031:SF0">
    <property type="entry name" value="PHOSPHOENOLPYRUVATE CARBOXYKINASE (ATP)"/>
    <property type="match status" value="1"/>
</dbReference>
<feature type="binding site" evidence="10">
    <location>
        <position position="331"/>
    </location>
    <ligand>
        <name>substrate</name>
    </ligand>
</feature>
<name>A0A9X2U9E1_9BACT</name>
<comment type="caution">
    <text evidence="11">The sequence shown here is derived from an EMBL/GenBank/DDBJ whole genome shotgun (WGS) entry which is preliminary data.</text>
</comment>
<dbReference type="InterPro" id="IPR013035">
    <property type="entry name" value="PEP_carboxykinase_C"/>
</dbReference>
<organism evidence="11 12">
    <name type="scientific">Salinibacter ruber</name>
    <dbReference type="NCBI Taxonomy" id="146919"/>
    <lineage>
        <taxon>Bacteria</taxon>
        <taxon>Pseudomonadati</taxon>
        <taxon>Rhodothermota</taxon>
        <taxon>Rhodothermia</taxon>
        <taxon>Rhodothermales</taxon>
        <taxon>Salinibacteraceae</taxon>
        <taxon>Salinibacter</taxon>
    </lineage>
</organism>
<dbReference type="Gene3D" id="2.170.8.10">
    <property type="entry name" value="Phosphoenolpyruvate Carboxykinase, domain 2"/>
    <property type="match status" value="1"/>
</dbReference>
<dbReference type="NCBIfam" id="NF006820">
    <property type="entry name" value="PRK09344.1-2"/>
    <property type="match status" value="1"/>
</dbReference>
<evidence type="ECO:0000256" key="10">
    <source>
        <dbReference type="HAMAP-Rule" id="MF_00453"/>
    </source>
</evidence>
<evidence type="ECO:0000256" key="6">
    <source>
        <dbReference type="ARBA" id="ARBA00022793"/>
    </source>
</evidence>
<evidence type="ECO:0000256" key="9">
    <source>
        <dbReference type="ARBA" id="ARBA00047371"/>
    </source>
</evidence>
<keyword evidence="10" id="KW-0479">Metal-binding</keyword>
<reference evidence="11" key="1">
    <citation type="submission" date="2022-08" db="EMBL/GenBank/DDBJ databases">
        <title>Genomic Encyclopedia of Type Strains, Phase V (KMG-V): Genome sequencing to study the core and pangenomes of soil and plant-associated prokaryotes.</title>
        <authorList>
            <person name="Whitman W."/>
        </authorList>
    </citation>
    <scope>NUCLEOTIDE SEQUENCE</scope>
    <source>
        <strain evidence="11">SP2017</strain>
    </source>
</reference>
<sequence>MDFTDQLDATMPLPNHVTSHLRSLQLAPAAVHYNLKRPRLYEEALDRNEGQLAAGGPLVTRTAPYTGRSPKDRFIVRDASVADQINWGEVNQPTDRATFDHLHERMAEHAEGRDLFVQDLHAGWDESYRLPVRIITEKAWHSLFARNMFVRPDGPVPNSFEPGFTVVDLCEFEADPERDGTHSEAAVFVDIAQNLILIGGTHYGGEIKKSIFSVLNYMLPEEGVLPMHCSANEGEDGDTAVFFGLSGTGKTTLSADASRTLIGDDEHGWSDRGVYNFEGGCYAKMIDITPESEPEIHGTTEEFGTILENVIVDPDTREPDFSDDTITQNTRGSYPLHYIPNTSSDGRGGHPDHVLFLTYDAFGVLPPVSELSPAQAMYHFLSGYTAKVAGTEAGVNEPKATFSTCFGEPFMVRDPSVYAELLGQKIRRHDTDCWLVNTGMTGGPYGVGHRIELDHTRAMVDAILDGTLGTVARTRDPVFGLSIPDRVPGVPDSVLTPRQTWDDPQAYDQHARDLVDAFADNFETYVEQVGTEVRTAGPSLETIRG</sequence>
<feature type="binding site" evidence="10">
    <location>
        <begin position="450"/>
        <end position="451"/>
    </location>
    <ligand>
        <name>ATP</name>
        <dbReference type="ChEBI" id="CHEBI:30616"/>
    </ligand>
</feature>
<dbReference type="GO" id="GO:0046872">
    <property type="term" value="F:metal ion binding"/>
    <property type="evidence" value="ECO:0007669"/>
    <property type="project" value="UniProtKB-KW"/>
</dbReference>
<evidence type="ECO:0000256" key="3">
    <source>
        <dbReference type="ARBA" id="ARBA00012363"/>
    </source>
</evidence>
<dbReference type="RefSeq" id="WP_240331102.1">
    <property type="nucleotide sequence ID" value="NZ_CALTSH010000020.1"/>
</dbReference>
<dbReference type="EMBL" id="JANUBB010000007">
    <property type="protein sequence ID" value="MCS3952077.1"/>
    <property type="molecule type" value="Genomic_DNA"/>
</dbReference>
<protein>
    <recommendedName>
        <fullName evidence="3 10">Phosphoenolpyruvate carboxykinase (ATP)</fullName>
        <shortName evidence="10">PCK</shortName>
        <shortName evidence="10">PEP carboxykinase</shortName>
        <shortName evidence="10">PEPCK</shortName>
        <ecNumber evidence="3 10">4.1.1.49</ecNumber>
    </recommendedName>
</protein>
<dbReference type="AlphaFoldDB" id="A0A9X2U9E1"/>
<dbReference type="NCBIfam" id="TIGR00224">
    <property type="entry name" value="pckA"/>
    <property type="match status" value="1"/>
</dbReference>
<dbReference type="GO" id="GO:0005524">
    <property type="term" value="F:ATP binding"/>
    <property type="evidence" value="ECO:0007669"/>
    <property type="project" value="UniProtKB-UniRule"/>
</dbReference>
<comment type="function">
    <text evidence="10">Involved in the gluconeogenesis. Catalyzes the conversion of oxaloacetate (OAA) to phosphoenolpyruvate (PEP) through direct phosphoryl transfer between the nucleoside triphosphate and OAA.</text>
</comment>
<comment type="cofactor">
    <cofactor evidence="10">
        <name>Mn(2+)</name>
        <dbReference type="ChEBI" id="CHEBI:29035"/>
    </cofactor>
    <text evidence="10">Binds 1 Mn(2+) ion per subunit.</text>
</comment>
<dbReference type="PROSITE" id="PS00532">
    <property type="entry name" value="PEPCK_ATP"/>
    <property type="match status" value="1"/>
</dbReference>
<dbReference type="Pfam" id="PF01293">
    <property type="entry name" value="PEPCK_ATP"/>
    <property type="match status" value="1"/>
</dbReference>
<proteinExistence type="inferred from homology"/>
<dbReference type="InterPro" id="IPR001272">
    <property type="entry name" value="PEP_carboxykinase_ATP"/>
</dbReference>
<comment type="pathway">
    <text evidence="1 10">Carbohydrate biosynthesis; gluconeogenesis.</text>
</comment>
<dbReference type="CDD" id="cd00484">
    <property type="entry name" value="PEPCK_ATP"/>
    <property type="match status" value="1"/>
</dbReference>
<feature type="binding site" evidence="10">
    <location>
        <position position="228"/>
    </location>
    <ligand>
        <name>ATP</name>
        <dbReference type="ChEBI" id="CHEBI:30616"/>
    </ligand>
</feature>
<dbReference type="SUPFAM" id="SSF53795">
    <property type="entry name" value="PEP carboxykinase-like"/>
    <property type="match status" value="1"/>
</dbReference>
<dbReference type="PANTHER" id="PTHR30031">
    <property type="entry name" value="PHOSPHOENOLPYRUVATE CARBOXYKINASE ATP"/>
    <property type="match status" value="1"/>
</dbReference>
<feature type="binding site" evidence="10">
    <location>
        <position position="331"/>
    </location>
    <ligand>
        <name>ATP</name>
        <dbReference type="ChEBI" id="CHEBI:30616"/>
    </ligand>
</feature>
<dbReference type="HAMAP" id="MF_00453">
    <property type="entry name" value="PEPCK_ATP"/>
    <property type="match status" value="1"/>
</dbReference>
<dbReference type="NCBIfam" id="NF006821">
    <property type="entry name" value="PRK09344.1-3"/>
    <property type="match status" value="1"/>
</dbReference>
<dbReference type="GO" id="GO:0006094">
    <property type="term" value="P:gluconeogenesis"/>
    <property type="evidence" value="ECO:0007669"/>
    <property type="project" value="UniProtKB-UniRule"/>
</dbReference>
<feature type="binding site" evidence="10">
    <location>
        <position position="293"/>
    </location>
    <ligand>
        <name>ATP</name>
        <dbReference type="ChEBI" id="CHEBI:30616"/>
    </ligand>
</feature>
<keyword evidence="4 10" id="KW-0312">Gluconeogenesis</keyword>
<dbReference type="Gene3D" id="3.40.449.10">
    <property type="entry name" value="Phosphoenolpyruvate Carboxykinase, domain 1"/>
    <property type="match status" value="1"/>
</dbReference>
<dbReference type="GO" id="GO:0004612">
    <property type="term" value="F:phosphoenolpyruvate carboxykinase (ATP) activity"/>
    <property type="evidence" value="ECO:0007669"/>
    <property type="project" value="UniProtKB-UniRule"/>
</dbReference>
<comment type="catalytic activity">
    <reaction evidence="9 10">
        <text>oxaloacetate + ATP = phosphoenolpyruvate + ADP + CO2</text>
        <dbReference type="Rhea" id="RHEA:18617"/>
        <dbReference type="ChEBI" id="CHEBI:16452"/>
        <dbReference type="ChEBI" id="CHEBI:16526"/>
        <dbReference type="ChEBI" id="CHEBI:30616"/>
        <dbReference type="ChEBI" id="CHEBI:58702"/>
        <dbReference type="ChEBI" id="CHEBI:456216"/>
        <dbReference type="EC" id="4.1.1.49"/>
    </reaction>
</comment>
<dbReference type="GO" id="GO:0005829">
    <property type="term" value="C:cytosol"/>
    <property type="evidence" value="ECO:0007669"/>
    <property type="project" value="TreeGrafter"/>
</dbReference>
<evidence type="ECO:0000256" key="2">
    <source>
        <dbReference type="ARBA" id="ARBA00006052"/>
    </source>
</evidence>
<dbReference type="EC" id="4.1.1.49" evidence="3 10"/>
<keyword evidence="6 10" id="KW-0210">Decarboxylase</keyword>
<dbReference type="PIRSF" id="PIRSF006294">
    <property type="entry name" value="PEP_crbxkin"/>
    <property type="match status" value="1"/>
</dbReference>
<feature type="binding site" evidence="10">
    <location>
        <position position="456"/>
    </location>
    <ligand>
        <name>ATP</name>
        <dbReference type="ChEBI" id="CHEBI:30616"/>
    </ligand>
</feature>
<keyword evidence="10" id="KW-0963">Cytoplasm</keyword>
<evidence type="ECO:0000256" key="7">
    <source>
        <dbReference type="ARBA" id="ARBA00022840"/>
    </source>
</evidence>
<comment type="subcellular location">
    <subcellularLocation>
        <location evidence="10">Cytoplasm</location>
    </subcellularLocation>
</comment>